<feature type="compositionally biased region" description="Low complexity" evidence="1">
    <location>
        <begin position="164"/>
        <end position="176"/>
    </location>
</feature>
<protein>
    <submittedName>
        <fullName evidence="2">Uncharacterized protein</fullName>
    </submittedName>
</protein>
<organism evidence="2 3">
    <name type="scientific">Digitaria exilis</name>
    <dbReference type="NCBI Taxonomy" id="1010633"/>
    <lineage>
        <taxon>Eukaryota</taxon>
        <taxon>Viridiplantae</taxon>
        <taxon>Streptophyta</taxon>
        <taxon>Embryophyta</taxon>
        <taxon>Tracheophyta</taxon>
        <taxon>Spermatophyta</taxon>
        <taxon>Magnoliopsida</taxon>
        <taxon>Liliopsida</taxon>
        <taxon>Poales</taxon>
        <taxon>Poaceae</taxon>
        <taxon>PACMAD clade</taxon>
        <taxon>Panicoideae</taxon>
        <taxon>Panicodae</taxon>
        <taxon>Paniceae</taxon>
        <taxon>Anthephorinae</taxon>
        <taxon>Digitaria</taxon>
    </lineage>
</organism>
<dbReference type="Proteomes" id="UP000636709">
    <property type="component" value="Unassembled WGS sequence"/>
</dbReference>
<reference evidence="2" key="1">
    <citation type="submission" date="2020-07" db="EMBL/GenBank/DDBJ databases">
        <title>Genome sequence and genetic diversity analysis of an under-domesticated orphan crop, white fonio (Digitaria exilis).</title>
        <authorList>
            <person name="Bennetzen J.L."/>
            <person name="Chen S."/>
            <person name="Ma X."/>
            <person name="Wang X."/>
            <person name="Yssel A.E.J."/>
            <person name="Chaluvadi S.R."/>
            <person name="Johnson M."/>
            <person name="Gangashetty P."/>
            <person name="Hamidou F."/>
            <person name="Sanogo M.D."/>
            <person name="Zwaenepoel A."/>
            <person name="Wallace J."/>
            <person name="Van De Peer Y."/>
            <person name="Van Deynze A."/>
        </authorList>
    </citation>
    <scope>NUCLEOTIDE SEQUENCE</scope>
    <source>
        <tissue evidence="2">Leaves</tissue>
    </source>
</reference>
<dbReference type="OrthoDB" id="687495at2759"/>
<gene>
    <name evidence="2" type="ORF">HU200_017648</name>
</gene>
<proteinExistence type="predicted"/>
<dbReference type="EMBL" id="JACEFO010001623">
    <property type="protein sequence ID" value="KAF8729694.1"/>
    <property type="molecule type" value="Genomic_DNA"/>
</dbReference>
<keyword evidence="3" id="KW-1185">Reference proteome</keyword>
<sequence length="351" mass="36082">MALVREHSGYVGFVDGYGSDAFDALGYAHDDAMLGFDAASLFAGAGSHAGAGEGYMADGGSVVWPGAARVSSSVLAFDRATSAAMVSGEEGDDEERDAWIDAVNQSYAGDDAAARHATTTTTVSVGFDANTGCFTLTERAASSGGAGRSPFGLLFPTSTAAAAAATSPERASPARASQKRTYVGVEPPASVSPKKHCGAGRKAISKAKSAPAIPTKDPQSLAAKVTSVTKIGTLRVSSEAIEFSCLHCCCGDLSRGRSCCRIGGNGSARGSGRCRSWCPTAPRSTWSPCSRRQSATSSSSSCKSRYQLHACLVLATDEFWPEQGGKAPEISQVREALDAILSAAAQRGQLN</sequence>
<feature type="region of interest" description="Disordered" evidence="1">
    <location>
        <begin position="164"/>
        <end position="197"/>
    </location>
</feature>
<dbReference type="AlphaFoldDB" id="A0A835F6D8"/>
<name>A0A835F6D8_9POAL</name>
<evidence type="ECO:0000256" key="1">
    <source>
        <dbReference type="SAM" id="MobiDB-lite"/>
    </source>
</evidence>
<comment type="caution">
    <text evidence="2">The sequence shown here is derived from an EMBL/GenBank/DDBJ whole genome shotgun (WGS) entry which is preliminary data.</text>
</comment>
<accession>A0A835F6D8</accession>
<evidence type="ECO:0000313" key="3">
    <source>
        <dbReference type="Proteomes" id="UP000636709"/>
    </source>
</evidence>
<evidence type="ECO:0000313" key="2">
    <source>
        <dbReference type="EMBL" id="KAF8729694.1"/>
    </source>
</evidence>